<feature type="transmembrane region" description="Helical" evidence="7">
    <location>
        <begin position="187"/>
        <end position="211"/>
    </location>
</feature>
<dbReference type="GO" id="GO:0005886">
    <property type="term" value="C:plasma membrane"/>
    <property type="evidence" value="ECO:0007669"/>
    <property type="project" value="UniProtKB-SubCell"/>
</dbReference>
<proteinExistence type="inferred from homology"/>
<keyword evidence="5 7" id="KW-1133">Transmembrane helix</keyword>
<evidence type="ECO:0000259" key="8">
    <source>
        <dbReference type="Pfam" id="PF09335"/>
    </source>
</evidence>
<keyword evidence="3" id="KW-1003">Cell membrane</keyword>
<evidence type="ECO:0000256" key="4">
    <source>
        <dbReference type="ARBA" id="ARBA00022692"/>
    </source>
</evidence>
<dbReference type="InterPro" id="IPR032816">
    <property type="entry name" value="VTT_dom"/>
</dbReference>
<organism evidence="9 10">
    <name type="scientific">Riesia pediculicola (strain USDA)</name>
    <dbReference type="NCBI Taxonomy" id="515618"/>
    <lineage>
        <taxon>Bacteria</taxon>
        <taxon>Pseudomonadati</taxon>
        <taxon>Pseudomonadota</taxon>
        <taxon>Gammaproteobacteria</taxon>
        <taxon>Enterobacterales</taxon>
        <taxon>Enterobacteriaceae</taxon>
        <taxon>Candidatus Riesia</taxon>
    </lineage>
</organism>
<evidence type="ECO:0000256" key="7">
    <source>
        <dbReference type="RuleBase" id="RU367016"/>
    </source>
</evidence>
<feature type="transmembrane region" description="Helical" evidence="7">
    <location>
        <begin position="115"/>
        <end position="134"/>
    </location>
</feature>
<protein>
    <submittedName>
        <fullName evidence="9">Inner membrane protein YghB</fullName>
    </submittedName>
</protein>
<dbReference type="eggNOG" id="COG0586">
    <property type="taxonomic scope" value="Bacteria"/>
</dbReference>
<dbReference type="EMBL" id="CP001085">
    <property type="protein sequence ID" value="ADD79713.1"/>
    <property type="molecule type" value="Genomic_DNA"/>
</dbReference>
<evidence type="ECO:0000256" key="1">
    <source>
        <dbReference type="ARBA" id="ARBA00004651"/>
    </source>
</evidence>
<gene>
    <name evidence="9" type="ordered locus">RIEPE_0030</name>
</gene>
<dbReference type="PANTHER" id="PTHR30353:SF11">
    <property type="entry name" value="INNER MEMBRANE PROTEIN YQJA"/>
    <property type="match status" value="1"/>
</dbReference>
<keyword evidence="6 7" id="KW-0472">Membrane</keyword>
<dbReference type="PANTHER" id="PTHR30353">
    <property type="entry name" value="INNER MEMBRANE PROTEIN DEDA-RELATED"/>
    <property type="match status" value="1"/>
</dbReference>
<dbReference type="OrthoDB" id="13976at2"/>
<accession>D4G7K3</accession>
<evidence type="ECO:0000256" key="2">
    <source>
        <dbReference type="ARBA" id="ARBA00010792"/>
    </source>
</evidence>
<name>D4G7K3_RIEPU</name>
<evidence type="ECO:0000256" key="6">
    <source>
        <dbReference type="ARBA" id="ARBA00023136"/>
    </source>
</evidence>
<evidence type="ECO:0000256" key="3">
    <source>
        <dbReference type="ARBA" id="ARBA00022475"/>
    </source>
</evidence>
<dbReference type="Proteomes" id="UP000001700">
    <property type="component" value="Chromosome"/>
</dbReference>
<reference evidence="9" key="1">
    <citation type="submission" date="2008-05" db="EMBL/GenBank/DDBJ databases">
        <title>Genome sequence of Riesia pediculicola USDA.</title>
        <authorList>
            <person name="Kirkness E.F."/>
        </authorList>
    </citation>
    <scope>NUCLEOTIDE SEQUENCE [LARGE SCALE GENOMIC DNA]</scope>
    <source>
        <strain evidence="9">USDA</strain>
    </source>
</reference>
<feature type="transmembrane region" description="Helical" evidence="7">
    <location>
        <begin position="26"/>
        <end position="48"/>
    </location>
</feature>
<dbReference type="KEGG" id="rip:RIEPE_0030"/>
<dbReference type="HOGENOM" id="CLU_044208_6_2_6"/>
<comment type="similarity">
    <text evidence="2 7">Belongs to the DedA family.</text>
</comment>
<dbReference type="InterPro" id="IPR032818">
    <property type="entry name" value="DedA-like"/>
</dbReference>
<sequence length="220" mass="25777">MELIKNIFACIWYQDYNDMINSSSELTIYLVLFFVLLLENGLFFASFLPGDSLLILTGILVARNKIDFLNTIVILTTGTSLGSWIGYLQGRWLRRRKNLKINAFFSEKYQKKAHLLLESYGLFALFFGRFLAFVRTILPMITGFLGFSHRKFQIFNWISGTIWTIVLMSIGYILSISNMFQRHENKIMKILIFAPLSLFLFGFLFFLFSFLKKKYLKKIN</sequence>
<keyword evidence="4 7" id="KW-0812">Transmembrane</keyword>
<feature type="domain" description="VTT" evidence="8">
    <location>
        <begin position="48"/>
        <end position="172"/>
    </location>
</feature>
<dbReference type="AlphaFoldDB" id="D4G7K3"/>
<dbReference type="RefSeq" id="WP_013087700.1">
    <property type="nucleotide sequence ID" value="NC_014109.1"/>
</dbReference>
<evidence type="ECO:0000313" key="10">
    <source>
        <dbReference type="Proteomes" id="UP000001700"/>
    </source>
</evidence>
<feature type="transmembrane region" description="Helical" evidence="7">
    <location>
        <begin position="154"/>
        <end position="175"/>
    </location>
</feature>
<comment type="subcellular location">
    <subcellularLocation>
        <location evidence="7">Cell inner membrane</location>
        <topology evidence="7">Multi-pass membrane protein</topology>
    </subcellularLocation>
    <subcellularLocation>
        <location evidence="1">Cell membrane</location>
        <topology evidence="1">Multi-pass membrane protein</topology>
    </subcellularLocation>
</comment>
<feature type="transmembrane region" description="Helical" evidence="7">
    <location>
        <begin position="68"/>
        <end position="88"/>
    </location>
</feature>
<evidence type="ECO:0000313" key="9">
    <source>
        <dbReference type="EMBL" id="ADD79713.1"/>
    </source>
</evidence>
<keyword evidence="10" id="KW-1185">Reference proteome</keyword>
<dbReference type="Pfam" id="PF09335">
    <property type="entry name" value="VTT_dom"/>
    <property type="match status" value="1"/>
</dbReference>
<evidence type="ECO:0000256" key="5">
    <source>
        <dbReference type="ARBA" id="ARBA00022989"/>
    </source>
</evidence>
<keyword evidence="7" id="KW-0997">Cell inner membrane</keyword>